<keyword evidence="9" id="KW-0675">Receptor</keyword>
<feature type="signal peptide" evidence="13">
    <location>
        <begin position="1"/>
        <end position="21"/>
    </location>
</feature>
<dbReference type="PANTHER" id="PTHR30069:SF29">
    <property type="entry name" value="HEMOGLOBIN AND HEMOGLOBIN-HAPTOGLOBIN-BINDING PROTEIN 1-RELATED"/>
    <property type="match status" value="1"/>
</dbReference>
<evidence type="ECO:0000256" key="5">
    <source>
        <dbReference type="ARBA" id="ARBA00022692"/>
    </source>
</evidence>
<evidence type="ECO:0000259" key="14">
    <source>
        <dbReference type="Pfam" id="PF00593"/>
    </source>
</evidence>
<dbReference type="Gene3D" id="2.40.170.20">
    <property type="entry name" value="TonB-dependent receptor, beta-barrel domain"/>
    <property type="match status" value="1"/>
</dbReference>
<dbReference type="STRING" id="1249552.PS2015_968"/>
<evidence type="ECO:0000256" key="12">
    <source>
        <dbReference type="RuleBase" id="RU003357"/>
    </source>
</evidence>
<evidence type="ECO:0000313" key="17">
    <source>
        <dbReference type="Proteomes" id="UP000065641"/>
    </source>
</evidence>
<dbReference type="InterPro" id="IPR037066">
    <property type="entry name" value="Plug_dom_sf"/>
</dbReference>
<dbReference type="RefSeq" id="WP_058021156.1">
    <property type="nucleotide sequence ID" value="NZ_CP013189.1"/>
</dbReference>
<keyword evidence="8 11" id="KW-0472">Membrane</keyword>
<dbReference type="EMBL" id="CP013189">
    <property type="protein sequence ID" value="ALO45637.1"/>
    <property type="molecule type" value="Genomic_DNA"/>
</dbReference>
<gene>
    <name evidence="16" type="ORF">PS2015_968</name>
</gene>
<dbReference type="GO" id="GO:0015232">
    <property type="term" value="F:heme transmembrane transporter activity"/>
    <property type="evidence" value="ECO:0007669"/>
    <property type="project" value="InterPro"/>
</dbReference>
<evidence type="ECO:0000256" key="10">
    <source>
        <dbReference type="ARBA" id="ARBA00023237"/>
    </source>
</evidence>
<evidence type="ECO:0000313" key="16">
    <source>
        <dbReference type="EMBL" id="ALO45637.1"/>
    </source>
</evidence>
<dbReference type="Proteomes" id="UP000065641">
    <property type="component" value="Chromosome"/>
</dbReference>
<evidence type="ECO:0000256" key="3">
    <source>
        <dbReference type="ARBA" id="ARBA00022448"/>
    </source>
</evidence>
<dbReference type="Gene3D" id="2.170.130.10">
    <property type="entry name" value="TonB-dependent receptor, plug domain"/>
    <property type="match status" value="1"/>
</dbReference>
<evidence type="ECO:0000256" key="8">
    <source>
        <dbReference type="ARBA" id="ARBA00023136"/>
    </source>
</evidence>
<dbReference type="KEGG" id="pspi:PS2015_968"/>
<evidence type="ECO:0000256" key="1">
    <source>
        <dbReference type="ARBA" id="ARBA00004571"/>
    </source>
</evidence>
<dbReference type="GO" id="GO:0015344">
    <property type="term" value="F:siderophore uptake transmembrane transporter activity"/>
    <property type="evidence" value="ECO:0007669"/>
    <property type="project" value="TreeGrafter"/>
</dbReference>
<dbReference type="InterPro" id="IPR012910">
    <property type="entry name" value="Plug_dom"/>
</dbReference>
<sequence length="729" mass="80644" precursor="true">MNRIHPAVTMLSAVTAFLGQAAIANEISGAPAMSEVIVTATYQDRRADEIAGTVSVISAEQLTRTLSDDLGDAIRYQPGIVMDTANRGGNEGMRIRGIGGNRVLTVIDGIRSADMYAAGPSSYGKDSYEVDDLKAVEIIRGPASVLYGADALGGVVALRTKDASDYLAGSDTFYSALRTSGSSINNQLKAGFTLANQTGNFGNVLQLTRRDFEETDINGPGQRNPQKGDNQNLFAKSRWDINDRHALTLSAENFDENINTVLEDELSSSVTLSMGRDMTERQRISLRHDWQLNHWLADSLNTHLNWQRSDADQQTTQLRTSFSFVDPRSPASFRGTQAERYTSLEFNQTTRSAMVLARRQNLIYGASLEQTDTERPRDRFDTRTDTGAISQQIASYPMAAPEVFPNKTFPDTRTRRQGVFAQYEITLLDDRLMIMPGLRYDHYRMDPDADSTFSNSGNISDWGGFSVQRFSEDNISANLGVLYDINSSLSLFAQYAEGFRPPNFDEANQAFVNLGHGYATIPNPDVRAETSQAYEAGLRVSLNNGSLSVAAFDNHYKDFIESSLLRVQNGIMLFQDSNIGKARIYGLEASSEWQLSDQLSWQSALSWSRGRNQVSSKELNSVDPFTVVTGLRYRMNDRLSVEGIATLVAAKTRVESDDQVRGKAYQVLDLVGSYQLLSSASLRFGIFNLLDEQYAPWNRIAGLTQSDTQLLANNQAAGINARLALDFTF</sequence>
<evidence type="ECO:0000256" key="13">
    <source>
        <dbReference type="SAM" id="SignalP"/>
    </source>
</evidence>
<evidence type="ECO:0000259" key="15">
    <source>
        <dbReference type="Pfam" id="PF07715"/>
    </source>
</evidence>
<evidence type="ECO:0000256" key="6">
    <source>
        <dbReference type="ARBA" id="ARBA00022729"/>
    </source>
</evidence>
<feature type="chain" id="PRO_5006601413" description="TonB-dependent hemoglobin/transferrin/lactoferrin family receptor" evidence="13">
    <location>
        <begin position="22"/>
        <end position="729"/>
    </location>
</feature>
<keyword evidence="10 11" id="KW-0998">Cell outer membrane</keyword>
<dbReference type="InterPro" id="IPR010949">
    <property type="entry name" value="TonB_Hb/transfer/lactofer_rcpt"/>
</dbReference>
<evidence type="ECO:0008006" key="18">
    <source>
        <dbReference type="Google" id="ProtNLM"/>
    </source>
</evidence>
<dbReference type="InterPro" id="IPR036942">
    <property type="entry name" value="Beta-barrel_TonB_sf"/>
</dbReference>
<name>A0A0S2KBV2_9GAMM</name>
<dbReference type="GO" id="GO:0009279">
    <property type="term" value="C:cell outer membrane"/>
    <property type="evidence" value="ECO:0007669"/>
    <property type="project" value="UniProtKB-SubCell"/>
</dbReference>
<dbReference type="NCBIfam" id="TIGR01785">
    <property type="entry name" value="TonB-hemin"/>
    <property type="match status" value="1"/>
</dbReference>
<evidence type="ECO:0000256" key="4">
    <source>
        <dbReference type="ARBA" id="ARBA00022452"/>
    </source>
</evidence>
<dbReference type="InterPro" id="IPR000531">
    <property type="entry name" value="Beta-barrel_TonB"/>
</dbReference>
<dbReference type="PANTHER" id="PTHR30069">
    <property type="entry name" value="TONB-DEPENDENT OUTER MEMBRANE RECEPTOR"/>
    <property type="match status" value="1"/>
</dbReference>
<dbReference type="Pfam" id="PF07715">
    <property type="entry name" value="Plug"/>
    <property type="match status" value="1"/>
</dbReference>
<dbReference type="CDD" id="cd01347">
    <property type="entry name" value="ligand_gated_channel"/>
    <property type="match status" value="1"/>
</dbReference>
<feature type="domain" description="TonB-dependent receptor plug" evidence="15">
    <location>
        <begin position="48"/>
        <end position="155"/>
    </location>
</feature>
<dbReference type="GO" id="GO:0044718">
    <property type="term" value="P:siderophore transmembrane transport"/>
    <property type="evidence" value="ECO:0007669"/>
    <property type="project" value="TreeGrafter"/>
</dbReference>
<evidence type="ECO:0000256" key="2">
    <source>
        <dbReference type="ARBA" id="ARBA00008143"/>
    </source>
</evidence>
<dbReference type="AlphaFoldDB" id="A0A0S2KBV2"/>
<comment type="subcellular location">
    <subcellularLocation>
        <location evidence="1 11">Cell outer membrane</location>
        <topology evidence="1 11">Multi-pass membrane protein</topology>
    </subcellularLocation>
</comment>
<dbReference type="InterPro" id="IPR039426">
    <property type="entry name" value="TonB-dep_rcpt-like"/>
</dbReference>
<organism evidence="16 17">
    <name type="scientific">Pseudohongiella spirulinae</name>
    <dbReference type="NCBI Taxonomy" id="1249552"/>
    <lineage>
        <taxon>Bacteria</taxon>
        <taxon>Pseudomonadati</taxon>
        <taxon>Pseudomonadota</taxon>
        <taxon>Gammaproteobacteria</taxon>
        <taxon>Pseudomonadales</taxon>
        <taxon>Pseudohongiellaceae</taxon>
        <taxon>Pseudohongiella</taxon>
    </lineage>
</organism>
<keyword evidence="3 11" id="KW-0813">Transport</keyword>
<keyword evidence="4 11" id="KW-1134">Transmembrane beta strand</keyword>
<evidence type="ECO:0000256" key="11">
    <source>
        <dbReference type="PROSITE-ProRule" id="PRU01360"/>
    </source>
</evidence>
<dbReference type="PROSITE" id="PS52016">
    <property type="entry name" value="TONB_DEPENDENT_REC_3"/>
    <property type="match status" value="1"/>
</dbReference>
<comment type="similarity">
    <text evidence="2">Belongs to the TonB-dependent receptor family. Hemoglobin/haptoglobin binding protein subfamily.</text>
</comment>
<keyword evidence="6 13" id="KW-0732">Signal</keyword>
<proteinExistence type="inferred from homology"/>
<evidence type="ECO:0000256" key="9">
    <source>
        <dbReference type="ARBA" id="ARBA00023170"/>
    </source>
</evidence>
<reference evidence="16 17" key="1">
    <citation type="submission" date="2015-11" db="EMBL/GenBank/DDBJ databases">
        <authorList>
            <person name="Zhang Y."/>
            <person name="Guo Z."/>
        </authorList>
    </citation>
    <scope>NUCLEOTIDE SEQUENCE [LARGE SCALE GENOMIC DNA]</scope>
    <source>
        <strain evidence="16 17">KCTC 32221</strain>
    </source>
</reference>
<dbReference type="NCBIfam" id="TIGR01786">
    <property type="entry name" value="TonB-hemlactrns"/>
    <property type="match status" value="1"/>
</dbReference>
<keyword evidence="5 11" id="KW-0812">Transmembrane</keyword>
<dbReference type="Pfam" id="PF00593">
    <property type="entry name" value="TonB_dep_Rec_b-barrel"/>
    <property type="match status" value="1"/>
</dbReference>
<accession>A0A0S2KBV2</accession>
<protein>
    <recommendedName>
        <fullName evidence="18">TonB-dependent hemoglobin/transferrin/lactoferrin family receptor</fullName>
    </recommendedName>
</protein>
<dbReference type="InterPro" id="IPR011276">
    <property type="entry name" value="TonB_haem/Hb_rcpt"/>
</dbReference>
<dbReference type="SUPFAM" id="SSF56935">
    <property type="entry name" value="Porins"/>
    <property type="match status" value="1"/>
</dbReference>
<keyword evidence="17" id="KW-1185">Reference proteome</keyword>
<dbReference type="OrthoDB" id="9764669at2"/>
<feature type="domain" description="TonB-dependent receptor-like beta-barrel" evidence="14">
    <location>
        <begin position="276"/>
        <end position="689"/>
    </location>
</feature>
<evidence type="ECO:0000256" key="7">
    <source>
        <dbReference type="ARBA" id="ARBA00023077"/>
    </source>
</evidence>
<keyword evidence="7 12" id="KW-0798">TonB box</keyword>